<sequence length="361" mass="40966">MVVLENERLKVTIAKKGAELQSVFHKAEQFDYIWQGAEGFWSKQSPNLFPIVGRLIDNKHIKDGQIYEMNQHGFARDNDFELVEQTAESASFVLVENDETLARYPYAFQLKLTYTLKENAVTVLFEVENRSDETMPYSLGGHPAFNVPLNGEGRFEDYELHFNNNTLTDFEYHEMNPAPYVSGIKRPLTAVKEGKLKVDRELFGAGLIIDGQDGALQKASLVSNQTEHSVTIFMNDFPYLCVWTEEGVEAPFLCVEPFHGMADQHGEIGELANKRGIQLLEAGQKNGHSYQMVFDYQSEVQLTNKEGESSLHHVSEAGLDHLRQQLIDQTQAEFEINGTTYLKADLTHVAMENWTISFDSK</sequence>
<proteinExistence type="predicted"/>
<accession>A0A6G7K9V1</accession>
<reference evidence="1 2" key="1">
    <citation type="journal article" date="2017" name="Int. J. Syst. Evol. Microbiol.">
        <title>Jeotgalibaca porci sp. nov. and Jeotgalibaca arthritidis sp. nov., isolated from pigs, and emended description of the genus Jeotgalibaca.</title>
        <authorList>
            <person name="Zamora L."/>
            <person name="Perez-Sancho M."/>
            <person name="Dominguez L."/>
            <person name="Fernandez-Garayzabal J.F."/>
            <person name="Vela A.I."/>
        </authorList>
    </citation>
    <scope>NUCLEOTIDE SEQUENCE [LARGE SCALE GENOMIC DNA]</scope>
    <source>
        <strain evidence="1 2">CECT 9157</strain>
    </source>
</reference>
<dbReference type="KEGG" id="jar:G7057_05815"/>
<evidence type="ECO:0000313" key="1">
    <source>
        <dbReference type="EMBL" id="QII82012.1"/>
    </source>
</evidence>
<dbReference type="Proteomes" id="UP000501451">
    <property type="component" value="Chromosome"/>
</dbReference>
<protein>
    <submittedName>
        <fullName evidence="1">Aldose 1-epimerase family protein</fullName>
    </submittedName>
</protein>
<dbReference type="InterPro" id="IPR008183">
    <property type="entry name" value="Aldose_1/G6P_1-epimerase"/>
</dbReference>
<dbReference type="EMBL" id="CP049740">
    <property type="protein sequence ID" value="QII82012.1"/>
    <property type="molecule type" value="Genomic_DNA"/>
</dbReference>
<keyword evidence="2" id="KW-1185">Reference proteome</keyword>
<dbReference type="AlphaFoldDB" id="A0A6G7K9V1"/>
<gene>
    <name evidence="1" type="ORF">G7057_05815</name>
</gene>
<dbReference type="GO" id="GO:0016853">
    <property type="term" value="F:isomerase activity"/>
    <property type="evidence" value="ECO:0007669"/>
    <property type="project" value="InterPro"/>
</dbReference>
<dbReference type="InterPro" id="IPR011013">
    <property type="entry name" value="Gal_mutarotase_sf_dom"/>
</dbReference>
<dbReference type="CDD" id="cd09024">
    <property type="entry name" value="Aldose_epim_lacX"/>
    <property type="match status" value="1"/>
</dbReference>
<dbReference type="GO" id="GO:0005975">
    <property type="term" value="P:carbohydrate metabolic process"/>
    <property type="evidence" value="ECO:0007669"/>
    <property type="project" value="InterPro"/>
</dbReference>
<dbReference type="Gene3D" id="2.70.98.10">
    <property type="match status" value="1"/>
</dbReference>
<dbReference type="SUPFAM" id="SSF74650">
    <property type="entry name" value="Galactose mutarotase-like"/>
    <property type="match status" value="1"/>
</dbReference>
<name>A0A6G7K9V1_9LACT</name>
<dbReference type="GO" id="GO:0030246">
    <property type="term" value="F:carbohydrate binding"/>
    <property type="evidence" value="ECO:0007669"/>
    <property type="project" value="InterPro"/>
</dbReference>
<dbReference type="InterPro" id="IPR014718">
    <property type="entry name" value="GH-type_carb-bd"/>
</dbReference>
<evidence type="ECO:0000313" key="2">
    <source>
        <dbReference type="Proteomes" id="UP000501451"/>
    </source>
</evidence>
<dbReference type="Pfam" id="PF01263">
    <property type="entry name" value="Aldose_epim"/>
    <property type="match status" value="1"/>
</dbReference>
<dbReference type="InterPro" id="IPR037481">
    <property type="entry name" value="LacX"/>
</dbReference>
<dbReference type="RefSeq" id="WP_166161989.1">
    <property type="nucleotide sequence ID" value="NZ_CP049740.1"/>
</dbReference>
<organism evidence="1 2">
    <name type="scientific">Jeotgalibaca arthritidis</name>
    <dbReference type="NCBI Taxonomy" id="1868794"/>
    <lineage>
        <taxon>Bacteria</taxon>
        <taxon>Bacillati</taxon>
        <taxon>Bacillota</taxon>
        <taxon>Bacilli</taxon>
        <taxon>Lactobacillales</taxon>
        <taxon>Carnobacteriaceae</taxon>
        <taxon>Jeotgalibaca</taxon>
    </lineage>
</organism>